<dbReference type="Proteomes" id="UP000034329">
    <property type="component" value="Unassembled WGS sequence"/>
</dbReference>
<name>A0A0G1MLZ1_9BACT</name>
<accession>A0A0G1MLZ1</accession>
<protein>
    <submittedName>
        <fullName evidence="1">Uncharacterized protein</fullName>
    </submittedName>
</protein>
<dbReference type="EMBL" id="LCLA01000042">
    <property type="protein sequence ID" value="KKU09371.1"/>
    <property type="molecule type" value="Genomic_DNA"/>
</dbReference>
<evidence type="ECO:0000313" key="2">
    <source>
        <dbReference type="Proteomes" id="UP000034329"/>
    </source>
</evidence>
<sequence length="143" mass="16746">MLTVHELKYTIPAMPEREIYIFVGENRSKMAREKGWGWQECQRTGVPRLAAKPLWEALFEIKLDPNGQIFFNLWDDGWKISRFVPEILKEMAEDGEVIIGMGRKVQAELRRLNIPHREMAHPAARGKIRATHLYRKHVREVLG</sequence>
<comment type="caution">
    <text evidence="1">The sequence shown here is derived from an EMBL/GenBank/DDBJ whole genome shotgun (WGS) entry which is preliminary data.</text>
</comment>
<reference evidence="1 2" key="1">
    <citation type="journal article" date="2015" name="Nature">
        <title>rRNA introns, odd ribosomes, and small enigmatic genomes across a large radiation of phyla.</title>
        <authorList>
            <person name="Brown C.T."/>
            <person name="Hug L.A."/>
            <person name="Thomas B.C."/>
            <person name="Sharon I."/>
            <person name="Castelle C.J."/>
            <person name="Singh A."/>
            <person name="Wilkins M.J."/>
            <person name="Williams K.H."/>
            <person name="Banfield J.F."/>
        </authorList>
    </citation>
    <scope>NUCLEOTIDE SEQUENCE [LARGE SCALE GENOMIC DNA]</scope>
</reference>
<evidence type="ECO:0000313" key="1">
    <source>
        <dbReference type="EMBL" id="KKU09371.1"/>
    </source>
</evidence>
<dbReference type="AlphaFoldDB" id="A0A0G1MLZ1"/>
<organism evidence="1 2">
    <name type="scientific">Candidatus Woesebacteria bacterium GW2011_GWB1_45_5</name>
    <dbReference type="NCBI Taxonomy" id="1618581"/>
    <lineage>
        <taxon>Bacteria</taxon>
        <taxon>Candidatus Woeseibacteriota</taxon>
    </lineage>
</organism>
<proteinExistence type="predicted"/>
<gene>
    <name evidence="1" type="ORF">UX13_C0042G0007</name>
</gene>